<dbReference type="PANTHER" id="PTHR21262:SF31">
    <property type="entry name" value="GTP PYROPHOSPHOKINASE"/>
    <property type="match status" value="1"/>
</dbReference>
<protein>
    <submittedName>
        <fullName evidence="4">Bifunctional (P)ppGpp synthetase/guanosine-3',5'-bis(Diphosphate) 3'-pyrophosphohydrolase</fullName>
    </submittedName>
</protein>
<gene>
    <name evidence="4" type="ORF">H9901_01770</name>
</gene>
<proteinExistence type="inferred from homology"/>
<dbReference type="InterPro" id="IPR045865">
    <property type="entry name" value="ACT-like_dom_sf"/>
</dbReference>
<dbReference type="FunFam" id="3.30.460.10:FF:000001">
    <property type="entry name" value="GTP pyrophosphokinase RelA"/>
    <property type="match status" value="1"/>
</dbReference>
<name>A0A948TIS1_9LACO</name>
<dbReference type="InterPro" id="IPR007685">
    <property type="entry name" value="RelA_SpoT"/>
</dbReference>
<dbReference type="SMART" id="SM00954">
    <property type="entry name" value="RelA_SpoT"/>
    <property type="match status" value="1"/>
</dbReference>
<dbReference type="CDD" id="cd01668">
    <property type="entry name" value="TGS_RSH"/>
    <property type="match status" value="1"/>
</dbReference>
<evidence type="ECO:0000313" key="4">
    <source>
        <dbReference type="EMBL" id="MBU3851413.1"/>
    </source>
</evidence>
<dbReference type="Pfam" id="PF13291">
    <property type="entry name" value="ACT_4"/>
    <property type="match status" value="1"/>
</dbReference>
<feature type="domain" description="TGS" evidence="3">
    <location>
        <begin position="315"/>
        <end position="376"/>
    </location>
</feature>
<dbReference type="SUPFAM" id="SSF109604">
    <property type="entry name" value="HD-domain/PDEase-like"/>
    <property type="match status" value="1"/>
</dbReference>
<dbReference type="AlphaFoldDB" id="A0A948TIS1"/>
<dbReference type="CDD" id="cd04876">
    <property type="entry name" value="ACT_RelA-SpoT"/>
    <property type="match status" value="1"/>
</dbReference>
<comment type="pathway">
    <text evidence="1">Purine metabolism; ppGpp biosynthesis; ppGpp from GTP: step 1/2.</text>
</comment>
<dbReference type="InterPro" id="IPR012675">
    <property type="entry name" value="Beta-grasp_dom_sf"/>
</dbReference>
<evidence type="ECO:0000313" key="5">
    <source>
        <dbReference type="Proteomes" id="UP000777303"/>
    </source>
</evidence>
<dbReference type="GO" id="GO:0005886">
    <property type="term" value="C:plasma membrane"/>
    <property type="evidence" value="ECO:0007669"/>
    <property type="project" value="TreeGrafter"/>
</dbReference>
<dbReference type="InterPro" id="IPR004095">
    <property type="entry name" value="TGS"/>
</dbReference>
<dbReference type="PROSITE" id="PS51880">
    <property type="entry name" value="TGS"/>
    <property type="match status" value="1"/>
</dbReference>
<evidence type="ECO:0000256" key="2">
    <source>
        <dbReference type="RuleBase" id="RU003847"/>
    </source>
</evidence>
<dbReference type="InterPro" id="IPR002912">
    <property type="entry name" value="ACT_dom"/>
</dbReference>
<dbReference type="Pfam" id="PF04607">
    <property type="entry name" value="RelA_SpoT"/>
    <property type="match status" value="1"/>
</dbReference>
<dbReference type="Gene3D" id="3.30.460.10">
    <property type="entry name" value="Beta Polymerase, domain 2"/>
    <property type="match status" value="1"/>
</dbReference>
<dbReference type="Pfam" id="PF02824">
    <property type="entry name" value="TGS"/>
    <property type="match status" value="1"/>
</dbReference>
<dbReference type="CDD" id="cd05399">
    <property type="entry name" value="NT_Rel-Spo_like"/>
    <property type="match status" value="1"/>
</dbReference>
<dbReference type="SUPFAM" id="SSF81301">
    <property type="entry name" value="Nucleotidyltransferase"/>
    <property type="match status" value="1"/>
</dbReference>
<dbReference type="Proteomes" id="UP000777303">
    <property type="component" value="Unassembled WGS sequence"/>
</dbReference>
<dbReference type="Gene3D" id="1.10.3210.10">
    <property type="entry name" value="Hypothetical protein af1432"/>
    <property type="match status" value="1"/>
</dbReference>
<dbReference type="Gene3D" id="3.30.70.260">
    <property type="match status" value="1"/>
</dbReference>
<dbReference type="SUPFAM" id="SSF55021">
    <property type="entry name" value="ACT-like"/>
    <property type="match status" value="1"/>
</dbReference>
<dbReference type="Pfam" id="PF13328">
    <property type="entry name" value="HD_4"/>
    <property type="match status" value="1"/>
</dbReference>
<organism evidence="4 5">
    <name type="scientific">Candidatus Paralactobacillus gallistercoris</name>
    <dbReference type="NCBI Taxonomy" id="2838724"/>
    <lineage>
        <taxon>Bacteria</taxon>
        <taxon>Bacillati</taxon>
        <taxon>Bacillota</taxon>
        <taxon>Bacilli</taxon>
        <taxon>Lactobacillales</taxon>
        <taxon>Lactobacillaceae</taxon>
        <taxon>Lactobacillus</taxon>
    </lineage>
</organism>
<dbReference type="SUPFAM" id="SSF81271">
    <property type="entry name" value="TGS-like"/>
    <property type="match status" value="1"/>
</dbReference>
<dbReference type="PANTHER" id="PTHR21262">
    <property type="entry name" value="GUANOSINE-3',5'-BIS DIPHOSPHATE 3'-PYROPHOSPHOHYDROLASE"/>
    <property type="match status" value="1"/>
</dbReference>
<accession>A0A948TIS1</accession>
<dbReference type="GO" id="GO:0015969">
    <property type="term" value="P:guanosine tetraphosphate metabolic process"/>
    <property type="evidence" value="ECO:0007669"/>
    <property type="project" value="InterPro"/>
</dbReference>
<dbReference type="NCBIfam" id="TIGR00691">
    <property type="entry name" value="spoT_relA"/>
    <property type="match status" value="1"/>
</dbReference>
<feature type="non-terminal residue" evidence="4">
    <location>
        <position position="1"/>
    </location>
</feature>
<sequence length="587" mass="67258">VVEDTTATLDDIATLFGADMRVIVDGLTKLSKMQYIAHTDILAENHRKMLLAMAQDMRVIIVKLADRLHNMRTLMYLRPDKQRRIASETLEIYAPLADRLGISTIKWELEDLSLRYLNPQQYYRIAHLMHAKRTEREEYINDAIKDITHALVPLQIDYQIYGRPKHIYSIYKKMHDKHKRFNELYDLLAIRIVTHSVRDCYAVLGAIHTEWKPLPGRFKDYIAMPKPNMYQSIHTTVIGPQGKPLEIQIRTEQMHYVAEYGIAAHWAYKAGQREPLQLNADDQQLNLLHEIMEIKDESKDATEFMRNVKENIFTNQVYVFTPKGDVYELPKGAITLDFAYAIHTEVGNHTVGAKINGRIVPLNTQLKNGDWVEILTASNAVPRQDWLKMVFTARARTKITRYFKHLEEQTHDKATKASLPLKPNEFHNYVVKHHRKIIDDNLGIIVPGVDNVLVHLAKCCHPVPGDAIIGYVTKGRGVTVHRQNCPVIAKDTSSRHLAVSWTDNATQHVYSANLTIYGYNRAHILNDVLQVISACSQCLRSINGKVANDKTVKISVTIGVHNQHCLQHLMQQIKGIPDIYNVSRLTD</sequence>
<dbReference type="EMBL" id="JAHLFS010000023">
    <property type="protein sequence ID" value="MBU3851413.1"/>
    <property type="molecule type" value="Genomic_DNA"/>
</dbReference>
<comment type="similarity">
    <text evidence="2">Belongs to the relA/spoT family.</text>
</comment>
<evidence type="ECO:0000256" key="1">
    <source>
        <dbReference type="ARBA" id="ARBA00004976"/>
    </source>
</evidence>
<reference evidence="4" key="1">
    <citation type="journal article" date="2021" name="PeerJ">
        <title>Extensive microbial diversity within the chicken gut microbiome revealed by metagenomics and culture.</title>
        <authorList>
            <person name="Gilroy R."/>
            <person name="Ravi A."/>
            <person name="Getino M."/>
            <person name="Pursley I."/>
            <person name="Horton D.L."/>
            <person name="Alikhan N.F."/>
            <person name="Baker D."/>
            <person name="Gharbi K."/>
            <person name="Hall N."/>
            <person name="Watson M."/>
            <person name="Adriaenssens E.M."/>
            <person name="Foster-Nyarko E."/>
            <person name="Jarju S."/>
            <person name="Secka A."/>
            <person name="Antonio M."/>
            <person name="Oren A."/>
            <person name="Chaudhuri R.R."/>
            <person name="La Ragione R."/>
            <person name="Hildebrand F."/>
            <person name="Pallen M.J."/>
        </authorList>
    </citation>
    <scope>NUCLEOTIDE SEQUENCE</scope>
    <source>
        <strain evidence="4">F6-6636</strain>
    </source>
</reference>
<dbReference type="InterPro" id="IPR043519">
    <property type="entry name" value="NT_sf"/>
</dbReference>
<dbReference type="InterPro" id="IPR004811">
    <property type="entry name" value="RelA/Spo_fam"/>
</dbReference>
<dbReference type="FunFam" id="3.10.20.30:FF:000002">
    <property type="entry name" value="GTP pyrophosphokinase (RelA/SpoT)"/>
    <property type="match status" value="1"/>
</dbReference>
<reference evidence="4" key="2">
    <citation type="submission" date="2021-04" db="EMBL/GenBank/DDBJ databases">
        <authorList>
            <person name="Gilroy R."/>
        </authorList>
    </citation>
    <scope>NUCLEOTIDE SEQUENCE</scope>
    <source>
        <strain evidence="4">F6-6636</strain>
    </source>
</reference>
<comment type="function">
    <text evidence="2">In eubacteria ppGpp (guanosine 3'-diphosphate 5'-diphosphate) is a mediator of the stringent response that coordinates a variety of cellular activities in response to changes in nutritional abundance.</text>
</comment>
<comment type="caution">
    <text evidence="4">The sequence shown here is derived from an EMBL/GenBank/DDBJ whole genome shotgun (WGS) entry which is preliminary data.</text>
</comment>
<dbReference type="InterPro" id="IPR033655">
    <property type="entry name" value="TGS_RelA/SpoT"/>
</dbReference>
<dbReference type="InterPro" id="IPR012676">
    <property type="entry name" value="TGS-like"/>
</dbReference>
<dbReference type="Gene3D" id="3.10.20.30">
    <property type="match status" value="1"/>
</dbReference>
<evidence type="ECO:0000259" key="3">
    <source>
        <dbReference type="PROSITE" id="PS51880"/>
    </source>
</evidence>